<reference evidence="1" key="1">
    <citation type="submission" date="2025-08" db="UniProtKB">
        <authorList>
            <consortium name="Ensembl"/>
        </authorList>
    </citation>
    <scope>IDENTIFICATION</scope>
</reference>
<organism evidence="1 2">
    <name type="scientific">Anser brachyrhynchus</name>
    <name type="common">Pink-footed goose</name>
    <dbReference type="NCBI Taxonomy" id="132585"/>
    <lineage>
        <taxon>Eukaryota</taxon>
        <taxon>Metazoa</taxon>
        <taxon>Chordata</taxon>
        <taxon>Craniata</taxon>
        <taxon>Vertebrata</taxon>
        <taxon>Euteleostomi</taxon>
        <taxon>Archelosauria</taxon>
        <taxon>Archosauria</taxon>
        <taxon>Dinosauria</taxon>
        <taxon>Saurischia</taxon>
        <taxon>Theropoda</taxon>
        <taxon>Coelurosauria</taxon>
        <taxon>Aves</taxon>
        <taxon>Neognathae</taxon>
        <taxon>Galloanserae</taxon>
        <taxon>Anseriformes</taxon>
        <taxon>Anatidae</taxon>
        <taxon>Anserinae</taxon>
        <taxon>Anser</taxon>
    </lineage>
</organism>
<protein>
    <submittedName>
        <fullName evidence="1">Uncharacterized protein</fullName>
    </submittedName>
</protein>
<reference evidence="1" key="2">
    <citation type="submission" date="2025-09" db="UniProtKB">
        <authorList>
            <consortium name="Ensembl"/>
        </authorList>
    </citation>
    <scope>IDENTIFICATION</scope>
</reference>
<evidence type="ECO:0000313" key="1">
    <source>
        <dbReference type="Ensembl" id="ENSABRP00000018691.1"/>
    </source>
</evidence>
<name>A0A8B9CE03_9AVES</name>
<evidence type="ECO:0000313" key="2">
    <source>
        <dbReference type="Proteomes" id="UP000694426"/>
    </source>
</evidence>
<dbReference type="AlphaFoldDB" id="A0A8B9CE03"/>
<dbReference type="Proteomes" id="UP000694426">
    <property type="component" value="Unplaced"/>
</dbReference>
<keyword evidence="2" id="KW-1185">Reference proteome</keyword>
<dbReference type="Ensembl" id="ENSABRT00000026374.1">
    <property type="protein sequence ID" value="ENSABRP00000018691.1"/>
    <property type="gene ID" value="ENSABRG00000016081.1"/>
</dbReference>
<sequence>MFHIKGLGLKMDPEELRCMICRDVFTSIPPFILKKLDSV</sequence>
<proteinExistence type="predicted"/>
<accession>A0A8B9CE03</accession>